<proteinExistence type="predicted"/>
<feature type="transmembrane region" description="Helical" evidence="1">
    <location>
        <begin position="5"/>
        <end position="22"/>
    </location>
</feature>
<keyword evidence="1" id="KW-0472">Membrane</keyword>
<organism evidence="2 3">
    <name type="scientific">Desulfosporosinus fructosivorans</name>
    <dbReference type="NCBI Taxonomy" id="2018669"/>
    <lineage>
        <taxon>Bacteria</taxon>
        <taxon>Bacillati</taxon>
        <taxon>Bacillota</taxon>
        <taxon>Clostridia</taxon>
        <taxon>Eubacteriales</taxon>
        <taxon>Desulfitobacteriaceae</taxon>
        <taxon>Desulfosporosinus</taxon>
    </lineage>
</organism>
<evidence type="ECO:0000313" key="3">
    <source>
        <dbReference type="Proteomes" id="UP000298460"/>
    </source>
</evidence>
<evidence type="ECO:0000313" key="2">
    <source>
        <dbReference type="EMBL" id="TGE35174.1"/>
    </source>
</evidence>
<dbReference type="RefSeq" id="WP_135552308.1">
    <property type="nucleotide sequence ID" value="NZ_SPQQ01000018.1"/>
</dbReference>
<dbReference type="EMBL" id="SPQQ01000018">
    <property type="protein sequence ID" value="TGE35174.1"/>
    <property type="molecule type" value="Genomic_DNA"/>
</dbReference>
<feature type="transmembrane region" description="Helical" evidence="1">
    <location>
        <begin position="83"/>
        <end position="101"/>
    </location>
</feature>
<keyword evidence="1" id="KW-0812">Transmembrane</keyword>
<name>A0A4Z0QXE0_9FIRM</name>
<feature type="transmembrane region" description="Helical" evidence="1">
    <location>
        <begin position="57"/>
        <end position="77"/>
    </location>
</feature>
<feature type="transmembrane region" description="Helical" evidence="1">
    <location>
        <begin position="28"/>
        <end position="48"/>
    </location>
</feature>
<keyword evidence="3" id="KW-1185">Reference proteome</keyword>
<reference evidence="2 3" key="1">
    <citation type="submission" date="2019-03" db="EMBL/GenBank/DDBJ databases">
        <title>Draft Genome Sequence of Desulfosporosinus fructosivorans Strain 63.6F, Isolated from Marine Sediment in the Baltic Sea.</title>
        <authorList>
            <person name="Hausmann B."/>
            <person name="Vandieken V."/>
            <person name="Pjevac P."/>
            <person name="Schreck K."/>
            <person name="Herbold C.W."/>
            <person name="Loy A."/>
        </authorList>
    </citation>
    <scope>NUCLEOTIDE SEQUENCE [LARGE SCALE GENOMIC DNA]</scope>
    <source>
        <strain evidence="2 3">63.6F</strain>
    </source>
</reference>
<sequence length="112" mass="12711">MNKTFWRYLLVLSLLYIIWGEFFVSGGVLSQLAFNFAIFYPLGFLVGYRPRFENIRVAYISAFSFNILSYLIATILGIPIESWAMAVLDFISVGFFLKAGMSIGQRAQSKEG</sequence>
<dbReference type="OrthoDB" id="1798003at2"/>
<protein>
    <submittedName>
        <fullName evidence="2">Uncharacterized protein</fullName>
    </submittedName>
</protein>
<dbReference type="AlphaFoldDB" id="A0A4Z0QXE0"/>
<evidence type="ECO:0000256" key="1">
    <source>
        <dbReference type="SAM" id="Phobius"/>
    </source>
</evidence>
<keyword evidence="1" id="KW-1133">Transmembrane helix</keyword>
<gene>
    <name evidence="2" type="ORF">E4K67_26570</name>
</gene>
<comment type="caution">
    <text evidence="2">The sequence shown here is derived from an EMBL/GenBank/DDBJ whole genome shotgun (WGS) entry which is preliminary data.</text>
</comment>
<accession>A0A4Z0QXE0</accession>
<dbReference type="Proteomes" id="UP000298460">
    <property type="component" value="Unassembled WGS sequence"/>
</dbReference>